<dbReference type="PANTHER" id="PTHR34824">
    <property type="entry name" value="HEAT-INDUCIBLE TRANSCRIPTION REPRESSOR HRCA"/>
    <property type="match status" value="1"/>
</dbReference>
<protein>
    <submittedName>
        <fullName evidence="5">Heat-inducible transcription repressor HrcA</fullName>
    </submittedName>
</protein>
<dbReference type="InterPro" id="IPR029016">
    <property type="entry name" value="GAF-like_dom_sf"/>
</dbReference>
<dbReference type="PATRIC" id="fig|1618648.3.peg.382"/>
<keyword evidence="2" id="KW-0805">Transcription regulation</keyword>
<keyword evidence="1" id="KW-0678">Repressor</keyword>
<reference evidence="5 6" key="1">
    <citation type="journal article" date="2015" name="Nature">
        <title>rRNA introns, odd ribosomes, and small enigmatic genomes across a large radiation of phyla.</title>
        <authorList>
            <person name="Brown C.T."/>
            <person name="Hug L.A."/>
            <person name="Thomas B.C."/>
            <person name="Sharon I."/>
            <person name="Castelle C.J."/>
            <person name="Singh A."/>
            <person name="Wilkins M.J."/>
            <person name="Williams K.H."/>
            <person name="Banfield J.F."/>
        </authorList>
    </citation>
    <scope>NUCLEOTIDE SEQUENCE [LARGE SCALE GENOMIC DNA]</scope>
</reference>
<comment type="caution">
    <text evidence="5">The sequence shown here is derived from an EMBL/GenBank/DDBJ whole genome shotgun (WGS) entry which is preliminary data.</text>
</comment>
<gene>
    <name evidence="5" type="ORF">UW55_C0004G0004</name>
</gene>
<dbReference type="EMBL" id="LCIT01000004">
    <property type="protein sequence ID" value="KKT63371.1"/>
    <property type="molecule type" value="Genomic_DNA"/>
</dbReference>
<sequence length="231" mass="27064">MPFMKLNERSENILDFIVRDYVRTAFPVSSERINKKVSLGVSPATIRNTMLELDKGGFLEQLHTSAGRIPTDKGYRYFIQNLMRLKEPQADIRRSMDEIFSRSGEIFEELNSAVSRHLRLFSAIFLENENRFFKHGLSEVLKEPEFMEQGRAVNFVDLTEHLENMVSGIFQRKNKNYNEPDFIIEEFGMAGMFFEDEDWGRFVMISLGPRRMNYEKAGSVLKYAKRQKQYG</sequence>
<evidence type="ECO:0000256" key="2">
    <source>
        <dbReference type="ARBA" id="ARBA00023015"/>
    </source>
</evidence>
<dbReference type="GO" id="GO:0045892">
    <property type="term" value="P:negative regulation of DNA-templated transcription"/>
    <property type="evidence" value="ECO:0007669"/>
    <property type="project" value="TreeGrafter"/>
</dbReference>
<accession>A0A0G1IVE4</accession>
<name>A0A0G1IVE4_9BACT</name>
<keyword evidence="3" id="KW-0346">Stress response</keyword>
<dbReference type="GO" id="GO:0003677">
    <property type="term" value="F:DNA binding"/>
    <property type="evidence" value="ECO:0007669"/>
    <property type="project" value="InterPro"/>
</dbReference>
<dbReference type="Gene3D" id="1.10.10.10">
    <property type="entry name" value="Winged helix-like DNA-binding domain superfamily/Winged helix DNA-binding domain"/>
    <property type="match status" value="1"/>
</dbReference>
<dbReference type="Gene3D" id="3.30.450.40">
    <property type="match status" value="1"/>
</dbReference>
<dbReference type="InterPro" id="IPR036390">
    <property type="entry name" value="WH_DNA-bd_sf"/>
</dbReference>
<proteinExistence type="predicted"/>
<dbReference type="SUPFAM" id="SSF46785">
    <property type="entry name" value="Winged helix' DNA-binding domain"/>
    <property type="match status" value="1"/>
</dbReference>
<organism evidence="5 6">
    <name type="scientific">Candidatus Giovannonibacteria bacterium GW2011_GWA2_44_26</name>
    <dbReference type="NCBI Taxonomy" id="1618648"/>
    <lineage>
        <taxon>Bacteria</taxon>
        <taxon>Candidatus Giovannoniibacteriota</taxon>
    </lineage>
</organism>
<dbReference type="InterPro" id="IPR002571">
    <property type="entry name" value="HrcA"/>
</dbReference>
<evidence type="ECO:0000313" key="6">
    <source>
        <dbReference type="Proteomes" id="UP000033945"/>
    </source>
</evidence>
<evidence type="ECO:0000256" key="4">
    <source>
        <dbReference type="ARBA" id="ARBA00023163"/>
    </source>
</evidence>
<dbReference type="AlphaFoldDB" id="A0A0G1IVE4"/>
<dbReference type="Proteomes" id="UP000033945">
    <property type="component" value="Unassembled WGS sequence"/>
</dbReference>
<evidence type="ECO:0000256" key="1">
    <source>
        <dbReference type="ARBA" id="ARBA00022491"/>
    </source>
</evidence>
<dbReference type="PANTHER" id="PTHR34824:SF1">
    <property type="entry name" value="HEAT-INDUCIBLE TRANSCRIPTION REPRESSOR HRCA"/>
    <property type="match status" value="1"/>
</dbReference>
<evidence type="ECO:0000313" key="5">
    <source>
        <dbReference type="EMBL" id="KKT63371.1"/>
    </source>
</evidence>
<keyword evidence="4" id="KW-0804">Transcription</keyword>
<dbReference type="InterPro" id="IPR036388">
    <property type="entry name" value="WH-like_DNA-bd_sf"/>
</dbReference>
<evidence type="ECO:0000256" key="3">
    <source>
        <dbReference type="ARBA" id="ARBA00023016"/>
    </source>
</evidence>